<dbReference type="GO" id="GO:0000070">
    <property type="term" value="P:mitotic sister chromatid segregation"/>
    <property type="evidence" value="ECO:0007669"/>
    <property type="project" value="TreeGrafter"/>
</dbReference>
<feature type="signal peptide" evidence="1">
    <location>
        <begin position="1"/>
        <end position="25"/>
    </location>
</feature>
<name>A0A4Y2KE50_ARAVE</name>
<dbReference type="GO" id="GO:0005828">
    <property type="term" value="C:kinetochore microtubule"/>
    <property type="evidence" value="ECO:0007669"/>
    <property type="project" value="TreeGrafter"/>
</dbReference>
<evidence type="ECO:0000313" key="4">
    <source>
        <dbReference type="Proteomes" id="UP000499080"/>
    </source>
</evidence>
<dbReference type="InterPro" id="IPR052802">
    <property type="entry name" value="KNTC1"/>
</dbReference>
<feature type="chain" id="PRO_5021253166" description="RZZ complex subunit KNTC1/ROD C-terminal domain-containing protein" evidence="1">
    <location>
        <begin position="26"/>
        <end position="223"/>
    </location>
</feature>
<dbReference type="GO" id="GO:1903394">
    <property type="term" value="P:protein localization to kinetochore involved in kinetochore assembly"/>
    <property type="evidence" value="ECO:0007669"/>
    <property type="project" value="TreeGrafter"/>
</dbReference>
<proteinExistence type="predicted"/>
<evidence type="ECO:0000313" key="3">
    <source>
        <dbReference type="EMBL" id="GBN00731.1"/>
    </source>
</evidence>
<sequence length="223" mass="25292">MPSIQSTRLLFCFVSVFDVPTVAKALEWDPKVLADHFVPLQCSVELENLKLPYSLQTFTKCNKTELVQRILSTNFHNPKAVVFCIQLCIEYGIWDDAIWEVILRRMTVKDGKDYPLQGILQSVQGHLTHLWHSEAFKNAWKCVLSGILRSPGDSTTLASELYKAALSCPCISSMDDFFTMDELNCIIQTFEEKGLAEMVPITDVSSLVLNLMKVTRDQSHQDD</sequence>
<dbReference type="GO" id="GO:0005737">
    <property type="term" value="C:cytoplasm"/>
    <property type="evidence" value="ECO:0007669"/>
    <property type="project" value="TreeGrafter"/>
</dbReference>
<dbReference type="PANTHER" id="PTHR15688:SF1">
    <property type="entry name" value="KINETOCHORE-ASSOCIATED PROTEIN 1"/>
    <property type="match status" value="1"/>
</dbReference>
<dbReference type="InterPro" id="IPR019527">
    <property type="entry name" value="RZZ-complex_KNTC1/ROD_C"/>
</dbReference>
<evidence type="ECO:0000256" key="1">
    <source>
        <dbReference type="SAM" id="SignalP"/>
    </source>
</evidence>
<feature type="domain" description="RZZ complex subunit KNTC1/ROD C-terminal" evidence="2">
    <location>
        <begin position="6"/>
        <end position="174"/>
    </location>
</feature>
<keyword evidence="1" id="KW-0732">Signal</keyword>
<evidence type="ECO:0000259" key="2">
    <source>
        <dbReference type="Pfam" id="PF10493"/>
    </source>
</evidence>
<dbReference type="OrthoDB" id="343783at2759"/>
<dbReference type="AlphaFoldDB" id="A0A4Y2KE50"/>
<organism evidence="3 4">
    <name type="scientific">Araneus ventricosus</name>
    <name type="common">Orbweaver spider</name>
    <name type="synonym">Epeira ventricosa</name>
    <dbReference type="NCBI Taxonomy" id="182803"/>
    <lineage>
        <taxon>Eukaryota</taxon>
        <taxon>Metazoa</taxon>
        <taxon>Ecdysozoa</taxon>
        <taxon>Arthropoda</taxon>
        <taxon>Chelicerata</taxon>
        <taxon>Arachnida</taxon>
        <taxon>Araneae</taxon>
        <taxon>Araneomorphae</taxon>
        <taxon>Entelegynae</taxon>
        <taxon>Araneoidea</taxon>
        <taxon>Araneidae</taxon>
        <taxon>Araneus</taxon>
    </lineage>
</organism>
<dbReference type="PANTHER" id="PTHR15688">
    <property type="entry name" value="KINETOCHORE-ASSOCIATED PROTEIN 1"/>
    <property type="match status" value="1"/>
</dbReference>
<gene>
    <name evidence="3" type="ORF">AVEN_244848_1</name>
</gene>
<protein>
    <recommendedName>
        <fullName evidence="2">RZZ complex subunit KNTC1/ROD C-terminal domain-containing protein</fullName>
    </recommendedName>
</protein>
<dbReference type="Proteomes" id="UP000499080">
    <property type="component" value="Unassembled WGS sequence"/>
</dbReference>
<dbReference type="GO" id="GO:0031267">
    <property type="term" value="F:small GTPase binding"/>
    <property type="evidence" value="ECO:0007669"/>
    <property type="project" value="TreeGrafter"/>
</dbReference>
<comment type="caution">
    <text evidence="3">The sequence shown here is derived from an EMBL/GenBank/DDBJ whole genome shotgun (WGS) entry which is preliminary data.</text>
</comment>
<accession>A0A4Y2KE50</accession>
<keyword evidence="4" id="KW-1185">Reference proteome</keyword>
<dbReference type="EMBL" id="BGPR01004544">
    <property type="protein sequence ID" value="GBN00731.1"/>
    <property type="molecule type" value="Genomic_DNA"/>
</dbReference>
<dbReference type="Pfam" id="PF10493">
    <property type="entry name" value="Rod_C"/>
    <property type="match status" value="1"/>
</dbReference>
<reference evidence="3 4" key="1">
    <citation type="journal article" date="2019" name="Sci. Rep.">
        <title>Orb-weaving spider Araneus ventricosus genome elucidates the spidroin gene catalogue.</title>
        <authorList>
            <person name="Kono N."/>
            <person name="Nakamura H."/>
            <person name="Ohtoshi R."/>
            <person name="Moran D.A.P."/>
            <person name="Shinohara A."/>
            <person name="Yoshida Y."/>
            <person name="Fujiwara M."/>
            <person name="Mori M."/>
            <person name="Tomita M."/>
            <person name="Arakawa K."/>
        </authorList>
    </citation>
    <scope>NUCLEOTIDE SEQUENCE [LARGE SCALE GENOMIC DNA]</scope>
</reference>
<dbReference type="GO" id="GO:1990423">
    <property type="term" value="C:RZZ complex"/>
    <property type="evidence" value="ECO:0007669"/>
    <property type="project" value="TreeGrafter"/>
</dbReference>
<dbReference type="GO" id="GO:0007094">
    <property type="term" value="P:mitotic spindle assembly checkpoint signaling"/>
    <property type="evidence" value="ECO:0007669"/>
    <property type="project" value="TreeGrafter"/>
</dbReference>